<name>A0A9K3DTR5_HELAN</name>
<dbReference type="AlphaFoldDB" id="A0A9K3DTR5"/>
<dbReference type="Gramene" id="mRNA:HanXRQr2_Chr16g0749911">
    <property type="protein sequence ID" value="mRNA:HanXRQr2_Chr16g0749911"/>
    <property type="gene ID" value="HanXRQr2_Chr16g0749911"/>
</dbReference>
<gene>
    <name evidence="1" type="ORF">HanXRQr2_Chr16g0749911</name>
</gene>
<sequence>MRDWSCRRVVLLPGFSNGCIQACIVVVSQHVSCLYATLHISNDVLLRMGIMNPCFWIIWNWNIYTQVVKIKINNQFKTRN</sequence>
<reference evidence="1" key="2">
    <citation type="submission" date="2020-06" db="EMBL/GenBank/DDBJ databases">
        <title>Helianthus annuus Genome sequencing and assembly Release 2.</title>
        <authorList>
            <person name="Gouzy J."/>
            <person name="Langlade N."/>
            <person name="Munos S."/>
        </authorList>
    </citation>
    <scope>NUCLEOTIDE SEQUENCE</scope>
    <source>
        <tissue evidence="1">Leaves</tissue>
    </source>
</reference>
<keyword evidence="2" id="KW-1185">Reference proteome</keyword>
<evidence type="ECO:0000313" key="1">
    <source>
        <dbReference type="EMBL" id="KAF5760148.1"/>
    </source>
</evidence>
<comment type="caution">
    <text evidence="1">The sequence shown here is derived from an EMBL/GenBank/DDBJ whole genome shotgun (WGS) entry which is preliminary data.</text>
</comment>
<reference evidence="1" key="1">
    <citation type="journal article" date="2017" name="Nature">
        <title>The sunflower genome provides insights into oil metabolism, flowering and Asterid evolution.</title>
        <authorList>
            <person name="Badouin H."/>
            <person name="Gouzy J."/>
            <person name="Grassa C.J."/>
            <person name="Murat F."/>
            <person name="Staton S.E."/>
            <person name="Cottret L."/>
            <person name="Lelandais-Briere C."/>
            <person name="Owens G.L."/>
            <person name="Carrere S."/>
            <person name="Mayjonade B."/>
            <person name="Legrand L."/>
            <person name="Gill N."/>
            <person name="Kane N.C."/>
            <person name="Bowers J.E."/>
            <person name="Hubner S."/>
            <person name="Bellec A."/>
            <person name="Berard A."/>
            <person name="Berges H."/>
            <person name="Blanchet N."/>
            <person name="Boniface M.C."/>
            <person name="Brunel D."/>
            <person name="Catrice O."/>
            <person name="Chaidir N."/>
            <person name="Claudel C."/>
            <person name="Donnadieu C."/>
            <person name="Faraut T."/>
            <person name="Fievet G."/>
            <person name="Helmstetter N."/>
            <person name="King M."/>
            <person name="Knapp S.J."/>
            <person name="Lai Z."/>
            <person name="Le Paslier M.C."/>
            <person name="Lippi Y."/>
            <person name="Lorenzon L."/>
            <person name="Mandel J.R."/>
            <person name="Marage G."/>
            <person name="Marchand G."/>
            <person name="Marquand E."/>
            <person name="Bret-Mestries E."/>
            <person name="Morien E."/>
            <person name="Nambeesan S."/>
            <person name="Nguyen T."/>
            <person name="Pegot-Espagnet P."/>
            <person name="Pouilly N."/>
            <person name="Raftis F."/>
            <person name="Sallet E."/>
            <person name="Schiex T."/>
            <person name="Thomas J."/>
            <person name="Vandecasteele C."/>
            <person name="Vares D."/>
            <person name="Vear F."/>
            <person name="Vautrin S."/>
            <person name="Crespi M."/>
            <person name="Mangin B."/>
            <person name="Burke J.M."/>
            <person name="Salse J."/>
            <person name="Munos S."/>
            <person name="Vincourt P."/>
            <person name="Rieseberg L.H."/>
            <person name="Langlade N.B."/>
        </authorList>
    </citation>
    <scope>NUCLEOTIDE SEQUENCE</scope>
    <source>
        <tissue evidence="1">Leaves</tissue>
    </source>
</reference>
<accession>A0A9K3DTR5</accession>
<dbReference type="EMBL" id="MNCJ02000331">
    <property type="protein sequence ID" value="KAF5760148.1"/>
    <property type="molecule type" value="Genomic_DNA"/>
</dbReference>
<organism evidence="1 2">
    <name type="scientific">Helianthus annuus</name>
    <name type="common">Common sunflower</name>
    <dbReference type="NCBI Taxonomy" id="4232"/>
    <lineage>
        <taxon>Eukaryota</taxon>
        <taxon>Viridiplantae</taxon>
        <taxon>Streptophyta</taxon>
        <taxon>Embryophyta</taxon>
        <taxon>Tracheophyta</taxon>
        <taxon>Spermatophyta</taxon>
        <taxon>Magnoliopsida</taxon>
        <taxon>eudicotyledons</taxon>
        <taxon>Gunneridae</taxon>
        <taxon>Pentapetalae</taxon>
        <taxon>asterids</taxon>
        <taxon>campanulids</taxon>
        <taxon>Asterales</taxon>
        <taxon>Asteraceae</taxon>
        <taxon>Asteroideae</taxon>
        <taxon>Heliantheae alliance</taxon>
        <taxon>Heliantheae</taxon>
        <taxon>Helianthus</taxon>
    </lineage>
</organism>
<dbReference type="Proteomes" id="UP000215914">
    <property type="component" value="Unassembled WGS sequence"/>
</dbReference>
<protein>
    <submittedName>
        <fullName evidence="1">Uncharacterized protein</fullName>
    </submittedName>
</protein>
<proteinExistence type="predicted"/>
<evidence type="ECO:0000313" key="2">
    <source>
        <dbReference type="Proteomes" id="UP000215914"/>
    </source>
</evidence>